<feature type="region of interest" description="Disordered" evidence="1">
    <location>
        <begin position="104"/>
        <end position="145"/>
    </location>
</feature>
<evidence type="ECO:0000256" key="1">
    <source>
        <dbReference type="SAM" id="MobiDB-lite"/>
    </source>
</evidence>
<feature type="compositionally biased region" description="Pro residues" evidence="1">
    <location>
        <begin position="131"/>
        <end position="141"/>
    </location>
</feature>
<accession>A0ABN8ASM6</accession>
<organism evidence="2 3">
    <name type="scientific">Chilo suppressalis</name>
    <name type="common">Asiatic rice borer moth</name>
    <dbReference type="NCBI Taxonomy" id="168631"/>
    <lineage>
        <taxon>Eukaryota</taxon>
        <taxon>Metazoa</taxon>
        <taxon>Ecdysozoa</taxon>
        <taxon>Arthropoda</taxon>
        <taxon>Hexapoda</taxon>
        <taxon>Insecta</taxon>
        <taxon>Pterygota</taxon>
        <taxon>Neoptera</taxon>
        <taxon>Endopterygota</taxon>
        <taxon>Lepidoptera</taxon>
        <taxon>Glossata</taxon>
        <taxon>Ditrysia</taxon>
        <taxon>Pyraloidea</taxon>
        <taxon>Crambidae</taxon>
        <taxon>Crambinae</taxon>
        <taxon>Chilo</taxon>
    </lineage>
</organism>
<sequence>MYQQYVGAEYLGLSAKASVPKPSHPLQKCYISEWRFLGPSLRTYAHAVISRRRNTMQHISTAFLIIALLIVVNNGQSVTVEDDGLVKSDLVVAETKRNALTAIDGPKYVAKQPEPTQPPTVTVTNNQKPQQRPPSKPPIFPDKPGQHKYYVDVQRQYYGSIQQIQSRPQYSQPVRLYQTQNSLFSFPKVIPLPHHTNHYYVKQPPRPTVIYAANNNTVSTQPPKFSIPVQTITGVRKDIAKLPKIDKSKSSVGTTTVASLTTTKRYLRTKRIWPKKFLEKMNTTSFYSNKTANYTNPTNITHKSDYQQSASITRVRYIFKNDSLPKSYPTRRPYRPVTRVPKKRSTTPAINITDFENNDWVPIVPSHYKYRRPQHSRNKRSLSNPEVPPINKRMLYLQSFGLVPMPNLEEQESEQEPEHEESPDILRKKMAYVKNKRQSNPYYPGYGNPGYRNPAMNQYIYGDLQAQGSHVHKHSHPPRVITKVKHHHHHHHHRYIKTVEKPVQVPYKVEVPKPYPVTVEKKVPVPYEKIKVVEKPVPYPVTVEKKVPYPIGIKVPHPVPYKVVEKEYVPKPYPVVHHVPVTVEKKVPYPVEVRVPVDRPVPVTVEKQVPYPVPVKVLVPQPYPVETKVPVPVEVKVKEPVEVVKHVPVKVPFPQPFAVNVPVPVEKKVPYPVEVEKRIPVPVEIYVPQKVEVEKKVPVYIPKPYPVEKQVPVPVKVPYPIRVPVYVTSPNYNDYFGSSVSVSPASATNTPEHTVTVHGNTGFTGFQSRSDNVDTTTSESSSTTQLTKNS</sequence>
<reference evidence="2" key="1">
    <citation type="submission" date="2021-12" db="EMBL/GenBank/DDBJ databases">
        <authorList>
            <person name="King R."/>
        </authorList>
    </citation>
    <scope>NUCLEOTIDE SEQUENCE</scope>
</reference>
<name>A0ABN8ASM6_CHISP</name>
<protein>
    <submittedName>
        <fullName evidence="2">Uncharacterized protein</fullName>
    </submittedName>
</protein>
<feature type="region of interest" description="Disordered" evidence="1">
    <location>
        <begin position="758"/>
        <end position="790"/>
    </location>
</feature>
<feature type="compositionally biased region" description="Polar residues" evidence="1">
    <location>
        <begin position="758"/>
        <end position="774"/>
    </location>
</feature>
<proteinExistence type="predicted"/>
<dbReference type="PANTHER" id="PTHR47771">
    <property type="entry name" value="LD27203P-RELATED"/>
    <property type="match status" value="1"/>
</dbReference>
<evidence type="ECO:0000313" key="3">
    <source>
        <dbReference type="Proteomes" id="UP001153292"/>
    </source>
</evidence>
<gene>
    <name evidence="2" type="ORF">CHILSU_LOCUS97</name>
</gene>
<dbReference type="EMBL" id="OU963894">
    <property type="protein sequence ID" value="CAH0397040.1"/>
    <property type="molecule type" value="Genomic_DNA"/>
</dbReference>
<feature type="compositionally biased region" description="Low complexity" evidence="1">
    <location>
        <begin position="775"/>
        <end position="784"/>
    </location>
</feature>
<feature type="compositionally biased region" description="Low complexity" evidence="1">
    <location>
        <begin position="119"/>
        <end position="130"/>
    </location>
</feature>
<evidence type="ECO:0000313" key="2">
    <source>
        <dbReference type="EMBL" id="CAH0397040.1"/>
    </source>
</evidence>
<dbReference type="PANTHER" id="PTHR47771:SF14">
    <property type="entry name" value="RH73259P"/>
    <property type="match status" value="1"/>
</dbReference>
<keyword evidence="3" id="KW-1185">Reference proteome</keyword>
<dbReference type="Proteomes" id="UP001153292">
    <property type="component" value="Chromosome 1"/>
</dbReference>